<protein>
    <submittedName>
        <fullName evidence="2">Uncharacterized protein</fullName>
    </submittedName>
</protein>
<feature type="region of interest" description="Disordered" evidence="1">
    <location>
        <begin position="83"/>
        <end position="108"/>
    </location>
</feature>
<feature type="region of interest" description="Disordered" evidence="1">
    <location>
        <begin position="1"/>
        <end position="32"/>
    </location>
</feature>
<dbReference type="RefSeq" id="WP_219793146.1">
    <property type="nucleotide sequence ID" value="NZ_JAHYCA010000006.1"/>
</dbReference>
<reference evidence="2 3" key="1">
    <citation type="submission" date="2021-07" db="EMBL/GenBank/DDBJ databases">
        <authorList>
            <person name="So Y."/>
        </authorList>
    </citation>
    <scope>NUCLEOTIDE SEQUENCE [LARGE SCALE GENOMIC DNA]</scope>
    <source>
        <strain evidence="2 3">Y3S6</strain>
    </source>
</reference>
<evidence type="ECO:0000313" key="2">
    <source>
        <dbReference type="EMBL" id="MBW6392804.1"/>
    </source>
</evidence>
<sequence length="108" mass="11893">MHKHVEWDDPGADSVMRHYERNPQGYSEPGPGDILTARFQGLVARVRVEAYVDGTSIGPVVALIEPRSGKRLQTRGKLVVGDTVRLPDASRAFEPRPSDSAAEDEEPQ</sequence>
<keyword evidence="3" id="KW-1185">Reference proteome</keyword>
<comment type="caution">
    <text evidence="2">The sequence shown here is derived from an EMBL/GenBank/DDBJ whole genome shotgun (WGS) entry which is preliminary data.</text>
</comment>
<organism evidence="2 3">
    <name type="scientific">Billgrantia antri</name>
    <dbReference type="NCBI Taxonomy" id="2846777"/>
    <lineage>
        <taxon>Bacteria</taxon>
        <taxon>Pseudomonadati</taxon>
        <taxon>Pseudomonadota</taxon>
        <taxon>Gammaproteobacteria</taxon>
        <taxon>Oceanospirillales</taxon>
        <taxon>Halomonadaceae</taxon>
        <taxon>Billgrantia</taxon>
    </lineage>
</organism>
<accession>A0ABS6ZRW3</accession>
<dbReference type="EMBL" id="JAHYCA010000006">
    <property type="protein sequence ID" value="MBW6392804.1"/>
    <property type="molecule type" value="Genomic_DNA"/>
</dbReference>
<dbReference type="Proteomes" id="UP000769617">
    <property type="component" value="Unassembled WGS sequence"/>
</dbReference>
<proteinExistence type="predicted"/>
<gene>
    <name evidence="2" type="ORF">KPL81_16740</name>
</gene>
<name>A0ABS6ZRW3_9GAMM</name>
<evidence type="ECO:0000313" key="3">
    <source>
        <dbReference type="Proteomes" id="UP000769617"/>
    </source>
</evidence>
<evidence type="ECO:0000256" key="1">
    <source>
        <dbReference type="SAM" id="MobiDB-lite"/>
    </source>
</evidence>